<keyword evidence="1" id="KW-0812">Transmembrane</keyword>
<dbReference type="SUPFAM" id="SSF82714">
    <property type="entry name" value="Multidrug efflux transporter AcrB TolC docking domain, DN and DC subdomains"/>
    <property type="match status" value="2"/>
</dbReference>
<reference evidence="2 3" key="1">
    <citation type="submission" date="2022-10" db="EMBL/GenBank/DDBJ databases">
        <title>Defluviimonas sp. CAU 1641 isolated from mud.</title>
        <authorList>
            <person name="Kim W."/>
        </authorList>
    </citation>
    <scope>NUCLEOTIDE SEQUENCE [LARGE SCALE GENOMIC DNA]</scope>
    <source>
        <strain evidence="2 3">CAU 1641</strain>
    </source>
</reference>
<dbReference type="PANTHER" id="PTHR32063:SF33">
    <property type="entry name" value="RND SUPERFAMILY EFFLUX PUMP PERMEASE COMPONENT"/>
    <property type="match status" value="1"/>
</dbReference>
<dbReference type="Gene3D" id="1.20.1640.10">
    <property type="entry name" value="Multidrug efflux transporter AcrB transmembrane domain"/>
    <property type="match status" value="2"/>
</dbReference>
<feature type="transmembrane region" description="Helical" evidence="1">
    <location>
        <begin position="22"/>
        <end position="40"/>
    </location>
</feature>
<feature type="transmembrane region" description="Helical" evidence="1">
    <location>
        <begin position="389"/>
        <end position="410"/>
    </location>
</feature>
<feature type="transmembrane region" description="Helical" evidence="1">
    <location>
        <begin position="906"/>
        <end position="926"/>
    </location>
</feature>
<feature type="transmembrane region" description="Helical" evidence="1">
    <location>
        <begin position="337"/>
        <end position="357"/>
    </location>
</feature>
<keyword evidence="1" id="KW-0472">Membrane</keyword>
<dbReference type="Pfam" id="PF00873">
    <property type="entry name" value="ACR_tran"/>
    <property type="match status" value="1"/>
</dbReference>
<sequence>MAAPRDRLGAAGGILSYFTRHATAANLVLVLFIAAGLAALPRMRAQYFPDVVIQEVTVTTEWEGAGAEDVDRGIVQLLEPALIAVEGVAEVSSVAREGSAAVTLEFEPDWDLGRAVDEVEAAVAAVTGLPDDAERPEVRRSAWRDRVTNLVLTGPVAPDQLTRLADELLARLFEAGVTRASVEGLAAPEVVIEVATLELMRHDLTLAGIAERVGAEAEADPAGELGGGAARLRTGTERRSPDTLRAIVLRSEPDGTALTLGDVARITVAGGNDVHAYYVGDAPAVVLRVDRSAEGDAIAIQRSVEAVAEAMRPSLPAGVTIDLIRVRSDDISARLDILLDNGAMGLALVVSLLFLFLNARTAFWVAAGIPVAMLAAVALMHASGLTLNMISLFALILTLGIVVDDAIVVGEHTDFRVRQLGEAPFTAAETAVRRMAAPVFSSTVTTVIAFLGLTAISGRFGDLIADIPFTISVVLIASLLEAFLILPNHMAHSLSKAARGHWYDAPSRVMNRGLGWVRERLFRPLTRAVIAARYPVLAAALALLAFEVGQFIRGDVYWRFFDRPERASITGNFAMLPGATREDSVEVMRALQESVETVAAKYRDEFGVEPLDYVIAEVGANSWPRLASAETKDPDHLGSISIDLVDPDLRSWSAFEFTADLQEAAPGHPMLEELSYRSWRHGPGGAALDVQLSGADADTLKAAAEALKRALAPFPEVSALEDSLPYDKDELVLELTPQGRALGFTVEALGRELRNRLSGIESATFPAGTRTAKIRVELPERELSADFLDRTLLRSAAGAYVPLSDIVTVTARSGFSTIRREMGQRVVSVTGDLSEDSPERATEIADALETEILPRLAEDYGVAYRLSGLRAEEDTFLSDAFFGLIAALTGIYAVLAWIFSSWTRPLVVMAVIPFGLIGAIHGHAAWELPLSMFSVVGLIGMSGIIINDAIVLITTVDDYARRRAFAEAVVDAVADRLRPVMLTTATTVLGLAPLLYEGSRQAQFLKPTVITLCYGLGFGMFLVLLAVPALLAVQQDIAAMLRATRRAARNRALRPLMAGVALALLGAFGVLLAPALLGGEAMAPALGRFTLAAAAVTLAATGFGIWSLMRRRGRV</sequence>
<dbReference type="EMBL" id="JAPDOG010000002">
    <property type="protein sequence ID" value="MCW3780426.1"/>
    <property type="molecule type" value="Genomic_DNA"/>
</dbReference>
<accession>A0ABT3IYF6</accession>
<gene>
    <name evidence="2" type="ORF">OM960_02380</name>
</gene>
<feature type="transmembrane region" description="Helical" evidence="1">
    <location>
        <begin position="1053"/>
        <end position="1077"/>
    </location>
</feature>
<dbReference type="SUPFAM" id="SSF82866">
    <property type="entry name" value="Multidrug efflux transporter AcrB transmembrane domain"/>
    <property type="match status" value="2"/>
</dbReference>
<feature type="transmembrane region" description="Helical" evidence="1">
    <location>
        <begin position="463"/>
        <end position="486"/>
    </location>
</feature>
<keyword evidence="3" id="KW-1185">Reference proteome</keyword>
<organism evidence="2 3">
    <name type="scientific">Defluviimonas salinarum</name>
    <dbReference type="NCBI Taxonomy" id="2992147"/>
    <lineage>
        <taxon>Bacteria</taxon>
        <taxon>Pseudomonadati</taxon>
        <taxon>Pseudomonadota</taxon>
        <taxon>Alphaproteobacteria</taxon>
        <taxon>Rhodobacterales</taxon>
        <taxon>Paracoccaceae</taxon>
        <taxon>Albidovulum</taxon>
    </lineage>
</organism>
<feature type="transmembrane region" description="Helical" evidence="1">
    <location>
        <begin position="435"/>
        <end position="456"/>
    </location>
</feature>
<dbReference type="RefSeq" id="WP_264770975.1">
    <property type="nucleotide sequence ID" value="NZ_JAPDOG010000002.1"/>
</dbReference>
<protein>
    <submittedName>
        <fullName evidence="2">Efflux RND transporter permease subunit</fullName>
    </submittedName>
</protein>
<evidence type="ECO:0000313" key="2">
    <source>
        <dbReference type="EMBL" id="MCW3780426.1"/>
    </source>
</evidence>
<comment type="caution">
    <text evidence="2">The sequence shown here is derived from an EMBL/GenBank/DDBJ whole genome shotgun (WGS) entry which is preliminary data.</text>
</comment>
<dbReference type="Gene3D" id="3.30.70.1440">
    <property type="entry name" value="Multidrug efflux transporter AcrB pore domain"/>
    <property type="match status" value="1"/>
</dbReference>
<dbReference type="Gene3D" id="3.30.70.1320">
    <property type="entry name" value="Multidrug efflux transporter AcrB pore domain like"/>
    <property type="match status" value="1"/>
</dbReference>
<dbReference type="InterPro" id="IPR027463">
    <property type="entry name" value="AcrB_DN_DC_subdom"/>
</dbReference>
<feature type="transmembrane region" description="Helical" evidence="1">
    <location>
        <begin position="363"/>
        <end position="382"/>
    </location>
</feature>
<dbReference type="PANTHER" id="PTHR32063">
    <property type="match status" value="1"/>
</dbReference>
<dbReference type="Gene3D" id="3.30.2090.10">
    <property type="entry name" value="Multidrug efflux transporter AcrB TolC docking domain, DN and DC subdomains"/>
    <property type="match status" value="2"/>
</dbReference>
<dbReference type="PRINTS" id="PR00702">
    <property type="entry name" value="ACRIFLAVINRP"/>
</dbReference>
<keyword evidence="1" id="KW-1133">Transmembrane helix</keyword>
<dbReference type="SUPFAM" id="SSF82693">
    <property type="entry name" value="Multidrug efflux transporter AcrB pore domain, PN1, PN2, PC1 and PC2 subdomains"/>
    <property type="match status" value="1"/>
</dbReference>
<feature type="transmembrane region" description="Helical" evidence="1">
    <location>
        <begin position="977"/>
        <end position="996"/>
    </location>
</feature>
<feature type="transmembrane region" description="Helical" evidence="1">
    <location>
        <begin position="1008"/>
        <end position="1033"/>
    </location>
</feature>
<feature type="transmembrane region" description="Helical" evidence="1">
    <location>
        <begin position="932"/>
        <end position="956"/>
    </location>
</feature>
<name>A0ABT3IYF6_9RHOB</name>
<dbReference type="InterPro" id="IPR001036">
    <property type="entry name" value="Acrflvin-R"/>
</dbReference>
<dbReference type="Proteomes" id="UP001207582">
    <property type="component" value="Unassembled WGS sequence"/>
</dbReference>
<feature type="transmembrane region" description="Helical" evidence="1">
    <location>
        <begin position="1089"/>
        <end position="1109"/>
    </location>
</feature>
<evidence type="ECO:0000256" key="1">
    <source>
        <dbReference type="SAM" id="Phobius"/>
    </source>
</evidence>
<evidence type="ECO:0000313" key="3">
    <source>
        <dbReference type="Proteomes" id="UP001207582"/>
    </source>
</evidence>
<proteinExistence type="predicted"/>
<dbReference type="Gene3D" id="3.30.70.1430">
    <property type="entry name" value="Multidrug efflux transporter AcrB pore domain"/>
    <property type="match status" value="2"/>
</dbReference>
<feature type="transmembrane region" description="Helical" evidence="1">
    <location>
        <begin position="880"/>
        <end position="899"/>
    </location>
</feature>